<dbReference type="Pfam" id="PF03358">
    <property type="entry name" value="FMN_red"/>
    <property type="match status" value="1"/>
</dbReference>
<dbReference type="GO" id="GO:0016491">
    <property type="term" value="F:oxidoreductase activity"/>
    <property type="evidence" value="ECO:0007669"/>
    <property type="project" value="InterPro"/>
</dbReference>
<dbReference type="Gene3D" id="3.40.50.360">
    <property type="match status" value="1"/>
</dbReference>
<dbReference type="GO" id="GO:0005829">
    <property type="term" value="C:cytosol"/>
    <property type="evidence" value="ECO:0007669"/>
    <property type="project" value="TreeGrafter"/>
</dbReference>
<feature type="domain" description="NADPH-dependent FMN reductase-like" evidence="1">
    <location>
        <begin position="6"/>
        <end position="150"/>
    </location>
</feature>
<accession>A0A6L9XSJ1</accession>
<dbReference type="InterPro" id="IPR005025">
    <property type="entry name" value="FMN_Rdtase-like_dom"/>
</dbReference>
<dbReference type="EMBL" id="JAAGWY010000001">
    <property type="protein sequence ID" value="NEN04370.1"/>
    <property type="molecule type" value="Genomic_DNA"/>
</dbReference>
<dbReference type="SUPFAM" id="SSF52218">
    <property type="entry name" value="Flavoproteins"/>
    <property type="match status" value="1"/>
</dbReference>
<dbReference type="PANTHER" id="PTHR30543">
    <property type="entry name" value="CHROMATE REDUCTASE"/>
    <property type="match status" value="1"/>
</dbReference>
<dbReference type="RefSeq" id="WP_163287510.1">
    <property type="nucleotide sequence ID" value="NZ_JAAGWY010000001.1"/>
</dbReference>
<dbReference type="InterPro" id="IPR050712">
    <property type="entry name" value="NAD(P)H-dep_reductase"/>
</dbReference>
<evidence type="ECO:0000313" key="2">
    <source>
        <dbReference type="EMBL" id="NEN04370.1"/>
    </source>
</evidence>
<dbReference type="Proteomes" id="UP000474967">
    <property type="component" value="Unassembled WGS sequence"/>
</dbReference>
<organism evidence="2 3">
    <name type="scientific">Leifsonia tongyongensis</name>
    <dbReference type="NCBI Taxonomy" id="1268043"/>
    <lineage>
        <taxon>Bacteria</taxon>
        <taxon>Bacillati</taxon>
        <taxon>Actinomycetota</taxon>
        <taxon>Actinomycetes</taxon>
        <taxon>Micrococcales</taxon>
        <taxon>Microbacteriaceae</taxon>
        <taxon>Leifsonia</taxon>
    </lineage>
</organism>
<gene>
    <name evidence="2" type="ORF">G3T36_00650</name>
</gene>
<dbReference type="InterPro" id="IPR029039">
    <property type="entry name" value="Flavoprotein-like_sf"/>
</dbReference>
<sequence>MPTPAICLIVASTRTRRFADIPLTWLREELGARSDLSLDVLDLREHPLPFFDGPVPPSRNQRAYASEAEATVGQALDAADGYIVLTNEYNHGYSAALKNLFDTFFIEFRHKPIGFIGYGNVGGSRAIEQLRLVAAELDMASVRTSAHIFGHQMRRLREDPTAHAEVFAEVKPRLDATMTDLLWWANALASARDADATPTD</sequence>
<dbReference type="AlphaFoldDB" id="A0A6L9XSJ1"/>
<evidence type="ECO:0000313" key="3">
    <source>
        <dbReference type="Proteomes" id="UP000474967"/>
    </source>
</evidence>
<proteinExistence type="predicted"/>
<dbReference type="PANTHER" id="PTHR30543:SF21">
    <property type="entry name" value="NAD(P)H-DEPENDENT FMN REDUCTASE LOT6"/>
    <property type="match status" value="1"/>
</dbReference>
<protein>
    <submittedName>
        <fullName evidence="2">NAD(P)H-dependent oxidoreductase</fullName>
    </submittedName>
</protein>
<evidence type="ECO:0000259" key="1">
    <source>
        <dbReference type="Pfam" id="PF03358"/>
    </source>
</evidence>
<reference evidence="2 3" key="1">
    <citation type="journal article" date="2014" name="J. Microbiol.">
        <title>Diaminobutyricibacter tongyongensis gen. nov., sp. nov. and Homoserinibacter gongjuensis gen. nov., sp. nov. belong to the family Microbacteriaceae.</title>
        <authorList>
            <person name="Kim S.J."/>
            <person name="Ahn J.H."/>
            <person name="Weon H.Y."/>
            <person name="Hamada M."/>
            <person name="Suzuki K."/>
            <person name="Kwon S.W."/>
        </authorList>
    </citation>
    <scope>NUCLEOTIDE SEQUENCE [LARGE SCALE GENOMIC DNA]</scope>
    <source>
        <strain evidence="2 3">NBRC 108724</strain>
    </source>
</reference>
<comment type="caution">
    <text evidence="2">The sequence shown here is derived from an EMBL/GenBank/DDBJ whole genome shotgun (WGS) entry which is preliminary data.</text>
</comment>
<keyword evidence="3" id="KW-1185">Reference proteome</keyword>
<name>A0A6L9XSJ1_9MICO</name>
<dbReference type="GO" id="GO:0010181">
    <property type="term" value="F:FMN binding"/>
    <property type="evidence" value="ECO:0007669"/>
    <property type="project" value="TreeGrafter"/>
</dbReference>